<feature type="domain" description="Xrn1 helical" evidence="1">
    <location>
        <begin position="205"/>
        <end position="292"/>
    </location>
</feature>
<dbReference type="Proteomes" id="UP000288805">
    <property type="component" value="Unassembled WGS sequence"/>
</dbReference>
<dbReference type="AlphaFoldDB" id="A0A438IYF6"/>
<evidence type="ECO:0000259" key="1">
    <source>
        <dbReference type="Pfam" id="PF17846"/>
    </source>
</evidence>
<name>A0A438IYF6_VITVI</name>
<dbReference type="PANTHER" id="PTHR12341:SF53">
    <property type="entry name" value="5'-3' EXORIBONUCLEASE"/>
    <property type="match status" value="1"/>
</dbReference>
<dbReference type="Gene3D" id="1.25.40.1050">
    <property type="match status" value="1"/>
</dbReference>
<proteinExistence type="predicted"/>
<protein>
    <submittedName>
        <fullName evidence="2">5'-3' exoribonuclease 3</fullName>
    </submittedName>
</protein>
<dbReference type="InterPro" id="IPR041412">
    <property type="entry name" value="Xrn1_helical"/>
</dbReference>
<gene>
    <name evidence="2" type="primary">XRN3_4</name>
    <name evidence="2" type="ORF">CK203_024332</name>
</gene>
<evidence type="ECO:0000313" key="2">
    <source>
        <dbReference type="EMBL" id="RVX01742.1"/>
    </source>
</evidence>
<evidence type="ECO:0000313" key="3">
    <source>
        <dbReference type="Proteomes" id="UP000288805"/>
    </source>
</evidence>
<organism evidence="2 3">
    <name type="scientific">Vitis vinifera</name>
    <name type="common">Grape</name>
    <dbReference type="NCBI Taxonomy" id="29760"/>
    <lineage>
        <taxon>Eukaryota</taxon>
        <taxon>Viridiplantae</taxon>
        <taxon>Streptophyta</taxon>
        <taxon>Embryophyta</taxon>
        <taxon>Tracheophyta</taxon>
        <taxon>Spermatophyta</taxon>
        <taxon>Magnoliopsida</taxon>
        <taxon>eudicotyledons</taxon>
        <taxon>Gunneridae</taxon>
        <taxon>Pentapetalae</taxon>
        <taxon>rosids</taxon>
        <taxon>Vitales</taxon>
        <taxon>Vitaceae</taxon>
        <taxon>Viteae</taxon>
        <taxon>Vitis</taxon>
    </lineage>
</organism>
<sequence>MPPLITCPCNLLSSSSTSPNSQSFIYLVNTGLQQFTSPTYSHIWSAQASLFVAIENNFGKATASCSSPHHLFCQNLTLLPFPTLKPTLLLNPFHPLRIAFQRPTPLSSLKALEHHSPSSSSYFPIITYFQRGSFSKANLKHRFPRRALFREDNFLKGFVLLCCDMHLLHFLIHLMKLSCGSTVTIALALGARYVLHACHYFISLDWQAICKLPFIKESRLLAEIAKVESTLTDKEKLRNRLGMDALFIHISDPLAVKIFSFYKRKKDHPKLPMAKVKRKIDPKFRLTPQTQALQNLTVTTSKLPYALPLISSNELSKVSAGRYAYVPQVQRTQADVGGLRWFKSQPTILEGFTCSGGMNGYMYISDRPVWPAEFYSPIEDMEMIAQNKVISIFYKCPSFHPHIPRPLEGVILPGKTVIKPHLLRPPVLWHETSAVCGRKFSER</sequence>
<dbReference type="OrthoDB" id="372487at2759"/>
<dbReference type="InterPro" id="IPR027073">
    <property type="entry name" value="5_3_exoribonuclease"/>
</dbReference>
<dbReference type="Pfam" id="PF17846">
    <property type="entry name" value="XRN_M"/>
    <property type="match status" value="2"/>
</dbReference>
<comment type="caution">
    <text evidence="2">The sequence shown here is derived from an EMBL/GenBank/DDBJ whole genome shotgun (WGS) entry which is preliminary data.</text>
</comment>
<dbReference type="EMBL" id="QGNW01000074">
    <property type="protein sequence ID" value="RVX01742.1"/>
    <property type="molecule type" value="Genomic_DNA"/>
</dbReference>
<feature type="domain" description="Xrn1 helical" evidence="1">
    <location>
        <begin position="354"/>
        <end position="418"/>
    </location>
</feature>
<dbReference type="PANTHER" id="PTHR12341">
    <property type="entry name" value="5'-&gt;3' EXORIBONUCLEASE"/>
    <property type="match status" value="1"/>
</dbReference>
<reference evidence="2 3" key="1">
    <citation type="journal article" date="2018" name="PLoS Genet.">
        <title>Population sequencing reveals clonal diversity and ancestral inbreeding in the grapevine cultivar Chardonnay.</title>
        <authorList>
            <person name="Roach M.J."/>
            <person name="Johnson D.L."/>
            <person name="Bohlmann J."/>
            <person name="van Vuuren H.J."/>
            <person name="Jones S.J."/>
            <person name="Pretorius I.S."/>
            <person name="Schmidt S.A."/>
            <person name="Borneman A.R."/>
        </authorList>
    </citation>
    <scope>NUCLEOTIDE SEQUENCE [LARGE SCALE GENOMIC DNA]</scope>
    <source>
        <strain evidence="3">cv. Chardonnay</strain>
        <tissue evidence="2">Leaf</tissue>
    </source>
</reference>
<accession>A0A438IYF6</accession>